<reference evidence="1" key="2">
    <citation type="journal article" date="2022" name="Microbiol. Resour. Announc.">
        <title>Metagenome Sequencing to Explore Phylogenomics of Terrestrial Cyanobacteria.</title>
        <authorList>
            <person name="Ward R.D."/>
            <person name="Stajich J.E."/>
            <person name="Johansen J.R."/>
            <person name="Huntemann M."/>
            <person name="Clum A."/>
            <person name="Foster B."/>
            <person name="Foster B."/>
            <person name="Roux S."/>
            <person name="Palaniappan K."/>
            <person name="Varghese N."/>
            <person name="Mukherjee S."/>
            <person name="Reddy T.B.K."/>
            <person name="Daum C."/>
            <person name="Copeland A."/>
            <person name="Chen I.A."/>
            <person name="Ivanova N.N."/>
            <person name="Kyrpides N.C."/>
            <person name="Shapiro N."/>
            <person name="Eloe-Fadrosh E.A."/>
            <person name="Pietrasiak N."/>
        </authorList>
    </citation>
    <scope>NUCLEOTIDE SEQUENCE</scope>
    <source>
        <strain evidence="1">CPER-KK1</strain>
    </source>
</reference>
<reference evidence="1" key="1">
    <citation type="submission" date="2021-05" db="EMBL/GenBank/DDBJ databases">
        <authorList>
            <person name="Pietrasiak N."/>
            <person name="Ward R."/>
            <person name="Stajich J.E."/>
            <person name="Kurbessoian T."/>
        </authorList>
    </citation>
    <scope>NUCLEOTIDE SEQUENCE</scope>
    <source>
        <strain evidence="1">CPER-KK1</strain>
    </source>
</reference>
<dbReference type="EMBL" id="JAHHIF010000033">
    <property type="protein sequence ID" value="MBW4546985.1"/>
    <property type="molecule type" value="Genomic_DNA"/>
</dbReference>
<accession>A0A951PMZ0</accession>
<name>A0A951PMZ0_9CYAN</name>
<evidence type="ECO:0000313" key="1">
    <source>
        <dbReference type="EMBL" id="MBW4546985.1"/>
    </source>
</evidence>
<comment type="caution">
    <text evidence="1">The sequence shown here is derived from an EMBL/GenBank/DDBJ whole genome shotgun (WGS) entry which is preliminary data.</text>
</comment>
<dbReference type="AlphaFoldDB" id="A0A951PMZ0"/>
<dbReference type="Proteomes" id="UP000753908">
    <property type="component" value="Unassembled WGS sequence"/>
</dbReference>
<sequence>MGKATFEAWHFARTAIASVTEVLDHHSTDMAPGGKKVVAICDRGYRTTFRHLDIRMPKSRIQFGSLKDARLPQL</sequence>
<organism evidence="1 2">
    <name type="scientific">Symplocastrum torsivum CPER-KK1</name>
    <dbReference type="NCBI Taxonomy" id="450513"/>
    <lineage>
        <taxon>Bacteria</taxon>
        <taxon>Bacillati</taxon>
        <taxon>Cyanobacteriota</taxon>
        <taxon>Cyanophyceae</taxon>
        <taxon>Oscillatoriophycideae</taxon>
        <taxon>Oscillatoriales</taxon>
        <taxon>Microcoleaceae</taxon>
        <taxon>Symplocastrum</taxon>
    </lineage>
</organism>
<evidence type="ECO:0000313" key="2">
    <source>
        <dbReference type="Proteomes" id="UP000753908"/>
    </source>
</evidence>
<protein>
    <submittedName>
        <fullName evidence="1">Uncharacterized protein</fullName>
    </submittedName>
</protein>
<proteinExistence type="predicted"/>
<gene>
    <name evidence="1" type="ORF">KME25_21460</name>
</gene>